<name>A0A2U3LDD9_9BACT</name>
<protein>
    <submittedName>
        <fullName evidence="6">Nlp/P60</fullName>
    </submittedName>
</protein>
<sequence length="320" mass="35602">MFGVFMFQAPAVTPKPADRRRHFLAAQFRFTRIPFAGAALLALLATPGLFAKSSVHVVVVPVANMYSGPSDQKDVVSQALYGSNVKLLVAHGEWSRIQTDDHYKGWTPSRYLRLVLSGSGYATSGNVVQVESLFANVYHETDVTRHKPVITVPFETRLEVIAEGKGDDEGWLHVRLPDMRKEWVRAGDVVADPKPLTIPESIELAKRFLGLTYLWGGRSTFGYDCSGFTQMLVRSRGIQMPRDADLQAAWSGVTAVDRKDLQPGDLLFFGSSAKHITHTGMYIGDGQFIHDTTHNHPGVQISRLDDQPWTRILVASRRVK</sequence>
<dbReference type="EMBL" id="OMOD01000195">
    <property type="protein sequence ID" value="SPF49944.1"/>
    <property type="molecule type" value="Genomic_DNA"/>
</dbReference>
<comment type="similarity">
    <text evidence="1">Belongs to the peptidase C40 family.</text>
</comment>
<organism evidence="6 7">
    <name type="scientific">Candidatus Sulfotelmatobacter kueseliae</name>
    <dbReference type="NCBI Taxonomy" id="2042962"/>
    <lineage>
        <taxon>Bacteria</taxon>
        <taxon>Pseudomonadati</taxon>
        <taxon>Acidobacteriota</taxon>
        <taxon>Terriglobia</taxon>
        <taxon>Terriglobales</taxon>
        <taxon>Candidatus Korobacteraceae</taxon>
        <taxon>Candidatus Sulfotelmatobacter</taxon>
    </lineage>
</organism>
<dbReference type="SUPFAM" id="SSF54001">
    <property type="entry name" value="Cysteine proteinases"/>
    <property type="match status" value="1"/>
</dbReference>
<dbReference type="GO" id="GO:0008234">
    <property type="term" value="F:cysteine-type peptidase activity"/>
    <property type="evidence" value="ECO:0007669"/>
    <property type="project" value="UniProtKB-KW"/>
</dbReference>
<dbReference type="InterPro" id="IPR051202">
    <property type="entry name" value="Peptidase_C40"/>
</dbReference>
<evidence type="ECO:0000256" key="3">
    <source>
        <dbReference type="ARBA" id="ARBA00022801"/>
    </source>
</evidence>
<dbReference type="GO" id="GO:0006508">
    <property type="term" value="P:proteolysis"/>
    <property type="evidence" value="ECO:0007669"/>
    <property type="project" value="UniProtKB-KW"/>
</dbReference>
<dbReference type="PROSITE" id="PS51935">
    <property type="entry name" value="NLPC_P60"/>
    <property type="match status" value="1"/>
</dbReference>
<dbReference type="Pfam" id="PF00877">
    <property type="entry name" value="NLPC_P60"/>
    <property type="match status" value="1"/>
</dbReference>
<dbReference type="Pfam" id="PF08239">
    <property type="entry name" value="SH3_3"/>
    <property type="match status" value="1"/>
</dbReference>
<evidence type="ECO:0000256" key="1">
    <source>
        <dbReference type="ARBA" id="ARBA00007074"/>
    </source>
</evidence>
<proteinExistence type="inferred from homology"/>
<evidence type="ECO:0000256" key="2">
    <source>
        <dbReference type="ARBA" id="ARBA00022670"/>
    </source>
</evidence>
<evidence type="ECO:0000259" key="5">
    <source>
        <dbReference type="PROSITE" id="PS51935"/>
    </source>
</evidence>
<dbReference type="AlphaFoldDB" id="A0A2U3LDD9"/>
<evidence type="ECO:0000313" key="6">
    <source>
        <dbReference type="EMBL" id="SPF49944.1"/>
    </source>
</evidence>
<dbReference type="Gene3D" id="3.90.1720.10">
    <property type="entry name" value="endopeptidase domain like (from Nostoc punctiforme)"/>
    <property type="match status" value="1"/>
</dbReference>
<dbReference type="InterPro" id="IPR000064">
    <property type="entry name" value="NLP_P60_dom"/>
</dbReference>
<dbReference type="Proteomes" id="UP000238701">
    <property type="component" value="Unassembled WGS sequence"/>
</dbReference>
<evidence type="ECO:0000256" key="4">
    <source>
        <dbReference type="ARBA" id="ARBA00022807"/>
    </source>
</evidence>
<reference evidence="7" key="1">
    <citation type="submission" date="2018-02" db="EMBL/GenBank/DDBJ databases">
        <authorList>
            <person name="Hausmann B."/>
        </authorList>
    </citation>
    <scope>NUCLEOTIDE SEQUENCE [LARGE SCALE GENOMIC DNA]</scope>
    <source>
        <strain evidence="7">Peat soil MAG SbA1</strain>
    </source>
</reference>
<dbReference type="PANTHER" id="PTHR47053:SF1">
    <property type="entry name" value="MUREIN DD-ENDOPEPTIDASE MEPH-RELATED"/>
    <property type="match status" value="1"/>
</dbReference>
<keyword evidence="2" id="KW-0645">Protease</keyword>
<dbReference type="InterPro" id="IPR038765">
    <property type="entry name" value="Papain-like_cys_pep_sf"/>
</dbReference>
<evidence type="ECO:0000313" key="7">
    <source>
        <dbReference type="Proteomes" id="UP000238701"/>
    </source>
</evidence>
<dbReference type="PANTHER" id="PTHR47053">
    <property type="entry name" value="MUREIN DD-ENDOPEPTIDASE MEPH-RELATED"/>
    <property type="match status" value="1"/>
</dbReference>
<accession>A0A2U3LDD9</accession>
<dbReference type="Gene3D" id="2.30.30.40">
    <property type="entry name" value="SH3 Domains"/>
    <property type="match status" value="2"/>
</dbReference>
<keyword evidence="3" id="KW-0378">Hydrolase</keyword>
<dbReference type="InterPro" id="IPR003646">
    <property type="entry name" value="SH3-like_bac-type"/>
</dbReference>
<gene>
    <name evidence="6" type="ORF">SBA1_960007</name>
</gene>
<keyword evidence="4" id="KW-0788">Thiol protease</keyword>
<feature type="domain" description="NlpC/P60" evidence="5">
    <location>
        <begin position="195"/>
        <end position="320"/>
    </location>
</feature>